<dbReference type="InterPro" id="IPR049012">
    <property type="entry name" value="Mutator_transp_dom"/>
</dbReference>
<reference evidence="3" key="1">
    <citation type="submission" date="2025-08" db="UniProtKB">
        <authorList>
            <consortium name="RefSeq"/>
        </authorList>
    </citation>
    <scope>IDENTIFICATION</scope>
    <source>
        <tissue evidence="3">Thorax and Abdomen</tissue>
    </source>
</reference>
<sequence>MGWSKRGNGKSYDSLNGYGTIIGFLSGKILDYAERIRKCKFCDSGRKKDDHDCRKNFQGSAKAMEASAGAELINNSSILKEANLEARVLIGDEDSCTIAAVRRGNPKTIFKLADENHLKKNFSRDLWKLSSFKEIKKRSIDHIKKCFGYALAQNMGDAQNLAKTIRNIPDHLYDNHENCGSWCSRRSGSKEQTILLTNLSLFDKLSALCEEYAANANKFSIPASSQANESFNNIMAHKSPKNICYSRSESSSYRLASSVCTKNDGDSCIVEIRQKLQLSPGRHTLFYTKQLDAKRQKRALDAKLPAAKKRRIIKTQEREELRKNNENSEGVQYKSNCGLSQDCEDLEAFDESLINGPNIQISAETCNLVFFDLETSG</sequence>
<accession>A0ABM3GPM8</accession>
<evidence type="ECO:0000313" key="3">
    <source>
        <dbReference type="RefSeq" id="XP_046602221.1"/>
    </source>
</evidence>
<gene>
    <name evidence="3" type="primary">LOC124295712</name>
</gene>
<dbReference type="Pfam" id="PF20700">
    <property type="entry name" value="Mutator"/>
    <property type="match status" value="1"/>
</dbReference>
<proteinExistence type="predicted"/>
<evidence type="ECO:0000259" key="1">
    <source>
        <dbReference type="Pfam" id="PF20700"/>
    </source>
</evidence>
<protein>
    <submittedName>
        <fullName evidence="3">Uncharacterized protein LOC124295712</fullName>
    </submittedName>
</protein>
<dbReference type="RefSeq" id="XP_046602221.1">
    <property type="nucleotide sequence ID" value="XM_046746265.1"/>
</dbReference>
<name>A0ABM3GPM8_NEOLC</name>
<keyword evidence="2" id="KW-1185">Reference proteome</keyword>
<evidence type="ECO:0000313" key="2">
    <source>
        <dbReference type="Proteomes" id="UP000829291"/>
    </source>
</evidence>
<dbReference type="GeneID" id="124295712"/>
<organism evidence="2 3">
    <name type="scientific">Neodiprion lecontei</name>
    <name type="common">Redheaded pine sawfly</name>
    <dbReference type="NCBI Taxonomy" id="441921"/>
    <lineage>
        <taxon>Eukaryota</taxon>
        <taxon>Metazoa</taxon>
        <taxon>Ecdysozoa</taxon>
        <taxon>Arthropoda</taxon>
        <taxon>Hexapoda</taxon>
        <taxon>Insecta</taxon>
        <taxon>Pterygota</taxon>
        <taxon>Neoptera</taxon>
        <taxon>Endopterygota</taxon>
        <taxon>Hymenoptera</taxon>
        <taxon>Tenthredinoidea</taxon>
        <taxon>Diprionidae</taxon>
        <taxon>Diprioninae</taxon>
        <taxon>Neodiprion</taxon>
    </lineage>
</organism>
<feature type="domain" description="Mutator-like transposase" evidence="1">
    <location>
        <begin position="1"/>
        <end position="183"/>
    </location>
</feature>
<dbReference type="Proteomes" id="UP000829291">
    <property type="component" value="Unplaced"/>
</dbReference>